<evidence type="ECO:0000313" key="8">
    <source>
        <dbReference type="Proteomes" id="UP000288716"/>
    </source>
</evidence>
<evidence type="ECO:0000256" key="4">
    <source>
        <dbReference type="ARBA" id="ARBA00023180"/>
    </source>
</evidence>
<protein>
    <submittedName>
        <fullName evidence="7">Acetylcholinesterase-like protein 5</fullName>
    </submittedName>
</protein>
<dbReference type="SUPFAM" id="SSF53474">
    <property type="entry name" value="alpha/beta-Hydrolases"/>
    <property type="match status" value="1"/>
</dbReference>
<dbReference type="Pfam" id="PF00135">
    <property type="entry name" value="COesterase"/>
    <property type="match status" value="1"/>
</dbReference>
<dbReference type="GO" id="GO:0003990">
    <property type="term" value="F:acetylcholinesterase activity"/>
    <property type="evidence" value="ECO:0007669"/>
    <property type="project" value="TreeGrafter"/>
</dbReference>
<dbReference type="EMBL" id="NCKV01000872">
    <property type="protein sequence ID" value="RWS29527.1"/>
    <property type="molecule type" value="Genomic_DNA"/>
</dbReference>
<proteinExistence type="inferred from homology"/>
<organism evidence="7 8">
    <name type="scientific">Leptotrombidium deliense</name>
    <dbReference type="NCBI Taxonomy" id="299467"/>
    <lineage>
        <taxon>Eukaryota</taxon>
        <taxon>Metazoa</taxon>
        <taxon>Ecdysozoa</taxon>
        <taxon>Arthropoda</taxon>
        <taxon>Chelicerata</taxon>
        <taxon>Arachnida</taxon>
        <taxon>Acari</taxon>
        <taxon>Acariformes</taxon>
        <taxon>Trombidiformes</taxon>
        <taxon>Prostigmata</taxon>
        <taxon>Anystina</taxon>
        <taxon>Parasitengona</taxon>
        <taxon>Trombiculoidea</taxon>
        <taxon>Trombiculidae</taxon>
        <taxon>Leptotrombidium</taxon>
    </lineage>
</organism>
<dbReference type="STRING" id="299467.A0A443SPT4"/>
<dbReference type="GO" id="GO:0005615">
    <property type="term" value="C:extracellular space"/>
    <property type="evidence" value="ECO:0007669"/>
    <property type="project" value="TreeGrafter"/>
</dbReference>
<evidence type="ECO:0000256" key="3">
    <source>
        <dbReference type="ARBA" id="ARBA00022801"/>
    </source>
</evidence>
<sequence>MQSGSPHKFEGLHKKGITPENSLRKTKQMARDFGCDVPHWIECLQKVDSSEIMDWVKTNGSFFPLYTRSIDGFFPSDKSPIEALSSGDFKEDIQLLIGTVANEGSSYLKNVLPDYFNRQNQKLIDKNQAKQFIRDLINYPNINNDAVAEFYVDHIYHENRNELRAAVASAYGDFRVTCPIYYYGKKVALHSNISRVHSFQFQHKPKVGIPKNCVDWMGVCHADDLIFTFGSPLRLPDKYSIEDYYFSLLVINIWTSFVKTG</sequence>
<keyword evidence="2" id="KW-0719">Serine esterase</keyword>
<dbReference type="InterPro" id="IPR002018">
    <property type="entry name" value="CarbesteraseB"/>
</dbReference>
<reference evidence="7 8" key="1">
    <citation type="journal article" date="2018" name="Gigascience">
        <title>Genomes of trombidid mites reveal novel predicted allergens and laterally-transferred genes associated with secondary metabolism.</title>
        <authorList>
            <person name="Dong X."/>
            <person name="Chaisiri K."/>
            <person name="Xia D."/>
            <person name="Armstrong S.D."/>
            <person name="Fang Y."/>
            <person name="Donnelly M.J."/>
            <person name="Kadowaki T."/>
            <person name="McGarry J.W."/>
            <person name="Darby A.C."/>
            <person name="Makepeace B.L."/>
        </authorList>
    </citation>
    <scope>NUCLEOTIDE SEQUENCE [LARGE SCALE GENOMIC DNA]</scope>
    <source>
        <strain evidence="7">UoL-UT</strain>
    </source>
</reference>
<dbReference type="VEuPathDB" id="VectorBase:LDEU002512"/>
<evidence type="ECO:0000256" key="2">
    <source>
        <dbReference type="ARBA" id="ARBA00022487"/>
    </source>
</evidence>
<keyword evidence="8" id="KW-1185">Reference proteome</keyword>
<dbReference type="PANTHER" id="PTHR43918">
    <property type="entry name" value="ACETYLCHOLINESTERASE"/>
    <property type="match status" value="1"/>
</dbReference>
<dbReference type="GO" id="GO:0005886">
    <property type="term" value="C:plasma membrane"/>
    <property type="evidence" value="ECO:0007669"/>
    <property type="project" value="TreeGrafter"/>
</dbReference>
<keyword evidence="4" id="KW-0325">Glycoprotein</keyword>
<evidence type="ECO:0000313" key="7">
    <source>
        <dbReference type="EMBL" id="RWS29527.1"/>
    </source>
</evidence>
<keyword evidence="3" id="KW-0378">Hydrolase</keyword>
<evidence type="ECO:0000259" key="6">
    <source>
        <dbReference type="Pfam" id="PF00135"/>
    </source>
</evidence>
<dbReference type="InterPro" id="IPR029058">
    <property type="entry name" value="AB_hydrolase_fold"/>
</dbReference>
<dbReference type="OrthoDB" id="6508443at2759"/>
<comment type="similarity">
    <text evidence="1">Belongs to the type-B carboxylesterase/lipase family.</text>
</comment>
<dbReference type="AlphaFoldDB" id="A0A443SPT4"/>
<dbReference type="PANTHER" id="PTHR43918:SF4">
    <property type="entry name" value="CARBOXYLIC ESTER HYDROLASE"/>
    <property type="match status" value="1"/>
</dbReference>
<dbReference type="Gene3D" id="3.40.50.1820">
    <property type="entry name" value="alpha/beta hydrolase"/>
    <property type="match status" value="1"/>
</dbReference>
<evidence type="ECO:0000256" key="1">
    <source>
        <dbReference type="ARBA" id="ARBA00005964"/>
    </source>
</evidence>
<evidence type="ECO:0000256" key="5">
    <source>
        <dbReference type="SAM" id="MobiDB-lite"/>
    </source>
</evidence>
<feature type="domain" description="Carboxylesterase type B" evidence="6">
    <location>
        <begin position="18"/>
        <end position="261"/>
    </location>
</feature>
<gene>
    <name evidence="7" type="ORF">B4U80_12719</name>
</gene>
<dbReference type="GO" id="GO:0019695">
    <property type="term" value="P:choline metabolic process"/>
    <property type="evidence" value="ECO:0007669"/>
    <property type="project" value="TreeGrafter"/>
</dbReference>
<feature type="region of interest" description="Disordered" evidence="5">
    <location>
        <begin position="1"/>
        <end position="23"/>
    </location>
</feature>
<dbReference type="Proteomes" id="UP000288716">
    <property type="component" value="Unassembled WGS sequence"/>
</dbReference>
<comment type="caution">
    <text evidence="7">The sequence shown here is derived from an EMBL/GenBank/DDBJ whole genome shotgun (WGS) entry which is preliminary data.</text>
</comment>
<dbReference type="InterPro" id="IPR050654">
    <property type="entry name" value="AChE-related_enzymes"/>
</dbReference>
<accession>A0A443SPT4</accession>
<name>A0A443SPT4_9ACAR</name>
<dbReference type="GO" id="GO:0006581">
    <property type="term" value="P:acetylcholine catabolic process"/>
    <property type="evidence" value="ECO:0007669"/>
    <property type="project" value="TreeGrafter"/>
</dbReference>